<evidence type="ECO:0000256" key="1">
    <source>
        <dbReference type="SAM" id="SignalP"/>
    </source>
</evidence>
<evidence type="ECO:0000313" key="2">
    <source>
        <dbReference type="EMBL" id="KAE9596622.1"/>
    </source>
</evidence>
<dbReference type="Proteomes" id="UP000447434">
    <property type="component" value="Chromosome 16"/>
</dbReference>
<comment type="caution">
    <text evidence="2">The sequence shown here is derived from an EMBL/GenBank/DDBJ whole genome shotgun (WGS) entry which is preliminary data.</text>
</comment>
<keyword evidence="3" id="KW-1185">Reference proteome</keyword>
<keyword evidence="1" id="KW-0732">Signal</keyword>
<feature type="signal peptide" evidence="1">
    <location>
        <begin position="1"/>
        <end position="17"/>
    </location>
</feature>
<reference evidence="3" key="1">
    <citation type="journal article" date="2020" name="Nat. Commun.">
        <title>Genome sequence of the cluster root forming white lupin.</title>
        <authorList>
            <person name="Hufnagel B."/>
            <person name="Marques A."/>
            <person name="Soriano A."/>
            <person name="Marques L."/>
            <person name="Divol F."/>
            <person name="Doumas P."/>
            <person name="Sallet E."/>
            <person name="Mancinotti D."/>
            <person name="Carrere S."/>
            <person name="Marande W."/>
            <person name="Arribat S."/>
            <person name="Keller J."/>
            <person name="Huneau C."/>
            <person name="Blein T."/>
            <person name="Aime D."/>
            <person name="Laguerre M."/>
            <person name="Taylor J."/>
            <person name="Schubert V."/>
            <person name="Nelson M."/>
            <person name="Geu-Flores F."/>
            <person name="Crespi M."/>
            <person name="Gallardo-Guerrero K."/>
            <person name="Delaux P.-M."/>
            <person name="Salse J."/>
            <person name="Berges H."/>
            <person name="Guyot R."/>
            <person name="Gouzy J."/>
            <person name="Peret B."/>
        </authorList>
    </citation>
    <scope>NUCLEOTIDE SEQUENCE [LARGE SCALE GENOMIC DNA]</scope>
    <source>
        <strain evidence="3">cv. Amiga</strain>
    </source>
</reference>
<sequence>MRSILQLLLMLNLKCQLQMFISRLDEFSALTFMCFLRPLTFSLDDKYDVYLMWCKFLNLTSVIDFY</sequence>
<dbReference type="EMBL" id="WOCE01000016">
    <property type="protein sequence ID" value="KAE9596622.1"/>
    <property type="molecule type" value="Genomic_DNA"/>
</dbReference>
<evidence type="ECO:0000313" key="3">
    <source>
        <dbReference type="Proteomes" id="UP000447434"/>
    </source>
</evidence>
<organism evidence="2 3">
    <name type="scientific">Lupinus albus</name>
    <name type="common">White lupine</name>
    <name type="synonym">Lupinus termis</name>
    <dbReference type="NCBI Taxonomy" id="3870"/>
    <lineage>
        <taxon>Eukaryota</taxon>
        <taxon>Viridiplantae</taxon>
        <taxon>Streptophyta</taxon>
        <taxon>Embryophyta</taxon>
        <taxon>Tracheophyta</taxon>
        <taxon>Spermatophyta</taxon>
        <taxon>Magnoliopsida</taxon>
        <taxon>eudicotyledons</taxon>
        <taxon>Gunneridae</taxon>
        <taxon>Pentapetalae</taxon>
        <taxon>rosids</taxon>
        <taxon>fabids</taxon>
        <taxon>Fabales</taxon>
        <taxon>Fabaceae</taxon>
        <taxon>Papilionoideae</taxon>
        <taxon>50 kb inversion clade</taxon>
        <taxon>genistoids sensu lato</taxon>
        <taxon>core genistoids</taxon>
        <taxon>Genisteae</taxon>
        <taxon>Lupinus</taxon>
    </lineage>
</organism>
<dbReference type="AlphaFoldDB" id="A0A6A4P4Q4"/>
<gene>
    <name evidence="2" type="ORF">Lalb_Chr16g0378001</name>
</gene>
<proteinExistence type="predicted"/>
<accession>A0A6A4P4Q4</accession>
<name>A0A6A4P4Q4_LUPAL</name>
<feature type="chain" id="PRO_5025687927" evidence="1">
    <location>
        <begin position="18"/>
        <end position="66"/>
    </location>
</feature>
<protein>
    <submittedName>
        <fullName evidence="2">Uncharacterized protein</fullName>
    </submittedName>
</protein>